<dbReference type="Proteomes" id="UP000789508">
    <property type="component" value="Unassembled WGS sequence"/>
</dbReference>
<comment type="caution">
    <text evidence="1">The sequence shown here is derived from an EMBL/GenBank/DDBJ whole genome shotgun (WGS) entry which is preliminary data.</text>
</comment>
<reference evidence="1" key="1">
    <citation type="submission" date="2021-06" db="EMBL/GenBank/DDBJ databases">
        <authorList>
            <person name="Kallberg Y."/>
            <person name="Tangrot J."/>
            <person name="Rosling A."/>
        </authorList>
    </citation>
    <scope>NUCLEOTIDE SEQUENCE</scope>
    <source>
        <strain evidence="1">FL130A</strain>
    </source>
</reference>
<evidence type="ECO:0000313" key="2">
    <source>
        <dbReference type="Proteomes" id="UP000789508"/>
    </source>
</evidence>
<gene>
    <name evidence="1" type="ORF">ALEPTO_LOCUS128</name>
</gene>
<feature type="non-terminal residue" evidence="1">
    <location>
        <position position="61"/>
    </location>
</feature>
<accession>A0A9N8V0P1</accession>
<evidence type="ECO:0000313" key="1">
    <source>
        <dbReference type="EMBL" id="CAG8438897.1"/>
    </source>
</evidence>
<proteinExistence type="predicted"/>
<organism evidence="1 2">
    <name type="scientific">Ambispora leptoticha</name>
    <dbReference type="NCBI Taxonomy" id="144679"/>
    <lineage>
        <taxon>Eukaryota</taxon>
        <taxon>Fungi</taxon>
        <taxon>Fungi incertae sedis</taxon>
        <taxon>Mucoromycota</taxon>
        <taxon>Glomeromycotina</taxon>
        <taxon>Glomeromycetes</taxon>
        <taxon>Archaeosporales</taxon>
        <taxon>Ambisporaceae</taxon>
        <taxon>Ambispora</taxon>
    </lineage>
</organism>
<dbReference type="EMBL" id="CAJVPS010000006">
    <property type="protein sequence ID" value="CAG8438897.1"/>
    <property type="molecule type" value="Genomic_DNA"/>
</dbReference>
<name>A0A9N8V0P1_9GLOM</name>
<dbReference type="AlphaFoldDB" id="A0A9N8V0P1"/>
<sequence>MFTQSEESCQYVYKHKESDPSLDFIRASQRTQYPEDSEYEFILRVNKAFESASNKPPTSKK</sequence>
<keyword evidence="2" id="KW-1185">Reference proteome</keyword>
<protein>
    <submittedName>
        <fullName evidence="1">5761_t:CDS:1</fullName>
    </submittedName>
</protein>